<proteinExistence type="inferred from homology"/>
<feature type="compositionally biased region" description="Low complexity" evidence="4">
    <location>
        <begin position="768"/>
        <end position="780"/>
    </location>
</feature>
<dbReference type="Proteomes" id="UP000076871">
    <property type="component" value="Unassembled WGS sequence"/>
</dbReference>
<dbReference type="FunFam" id="3.30.565.10:FF:000014">
    <property type="entry name" value="Mismatch repair endonuclease pms1, putative"/>
    <property type="match status" value="1"/>
</dbReference>
<dbReference type="EMBL" id="KV427632">
    <property type="protein sequence ID" value="KZT05115.1"/>
    <property type="molecule type" value="Genomic_DNA"/>
</dbReference>
<dbReference type="GO" id="GO:0030983">
    <property type="term" value="F:mismatched DNA binding"/>
    <property type="evidence" value="ECO:0007669"/>
    <property type="project" value="InterPro"/>
</dbReference>
<dbReference type="InterPro" id="IPR042121">
    <property type="entry name" value="MutL_C_regsub"/>
</dbReference>
<keyword evidence="8" id="KW-1185">Reference proteome</keyword>
<dbReference type="InterPro" id="IPR036890">
    <property type="entry name" value="HATPase_C_sf"/>
</dbReference>
<dbReference type="Gene3D" id="3.30.1370.100">
    <property type="entry name" value="MutL, C-terminal domain, regulatory subdomain"/>
    <property type="match status" value="1"/>
</dbReference>
<dbReference type="RefSeq" id="XP_040762855.1">
    <property type="nucleotide sequence ID" value="XM_040911623.1"/>
</dbReference>
<dbReference type="PROSITE" id="PS00058">
    <property type="entry name" value="DNA_MISMATCH_REPAIR_1"/>
    <property type="match status" value="1"/>
</dbReference>
<protein>
    <recommendedName>
        <fullName evidence="3">DNA mismatch repair protein PMS1</fullName>
    </recommendedName>
</protein>
<feature type="compositionally biased region" description="Polar residues" evidence="4">
    <location>
        <begin position="216"/>
        <end position="229"/>
    </location>
</feature>
<evidence type="ECO:0000313" key="7">
    <source>
        <dbReference type="EMBL" id="KZT05115.1"/>
    </source>
</evidence>
<feature type="compositionally biased region" description="Basic and acidic residues" evidence="4">
    <location>
        <begin position="654"/>
        <end position="664"/>
    </location>
</feature>
<dbReference type="FunCoup" id="A0A165DL09">
    <property type="interactions" value="428"/>
</dbReference>
<feature type="compositionally biased region" description="Low complexity" evidence="4">
    <location>
        <begin position="745"/>
        <end position="758"/>
    </location>
</feature>
<dbReference type="InterPro" id="IPR014790">
    <property type="entry name" value="MutL_C"/>
</dbReference>
<dbReference type="NCBIfam" id="TIGR00585">
    <property type="entry name" value="mutl"/>
    <property type="match status" value="1"/>
</dbReference>
<dbReference type="InterPro" id="IPR014721">
    <property type="entry name" value="Ribsml_uS5_D2-typ_fold_subgr"/>
</dbReference>
<dbReference type="SUPFAM" id="SSF54211">
    <property type="entry name" value="Ribosomal protein S5 domain 2-like"/>
    <property type="match status" value="1"/>
</dbReference>
<reference evidence="7 8" key="1">
    <citation type="journal article" date="2016" name="Mol. Biol. Evol.">
        <title>Comparative Genomics of Early-Diverging Mushroom-Forming Fungi Provides Insights into the Origins of Lignocellulose Decay Capabilities.</title>
        <authorList>
            <person name="Nagy L.G."/>
            <person name="Riley R."/>
            <person name="Tritt A."/>
            <person name="Adam C."/>
            <person name="Daum C."/>
            <person name="Floudas D."/>
            <person name="Sun H."/>
            <person name="Yadav J.S."/>
            <person name="Pangilinan J."/>
            <person name="Larsson K.H."/>
            <person name="Matsuura K."/>
            <person name="Barry K."/>
            <person name="Labutti K."/>
            <person name="Kuo R."/>
            <person name="Ohm R.A."/>
            <person name="Bhattacharya S.S."/>
            <person name="Shirouzu T."/>
            <person name="Yoshinaga Y."/>
            <person name="Martin F.M."/>
            <person name="Grigoriev I.V."/>
            <person name="Hibbett D.S."/>
        </authorList>
    </citation>
    <scope>NUCLEOTIDE SEQUENCE [LARGE SCALE GENOMIC DNA]</scope>
    <source>
        <strain evidence="7 8">93-53</strain>
    </source>
</reference>
<dbReference type="SUPFAM" id="SSF118116">
    <property type="entry name" value="DNA mismatch repair protein MutL"/>
    <property type="match status" value="1"/>
</dbReference>
<dbReference type="GeneID" id="63828651"/>
<comment type="similarity">
    <text evidence="1">Belongs to the DNA mismatch repair MutL/HexB family.</text>
</comment>
<dbReference type="Pfam" id="PF08676">
    <property type="entry name" value="MutL_C"/>
    <property type="match status" value="1"/>
</dbReference>
<gene>
    <name evidence="7" type="ORF">LAESUDRAFT_750795</name>
</gene>
<evidence type="ECO:0000256" key="3">
    <source>
        <dbReference type="ARBA" id="ARBA00070941"/>
    </source>
</evidence>
<feature type="region of interest" description="Disordered" evidence="4">
    <location>
        <begin position="460"/>
        <end position="545"/>
    </location>
</feature>
<feature type="compositionally biased region" description="Polar residues" evidence="4">
    <location>
        <begin position="426"/>
        <end position="438"/>
    </location>
</feature>
<dbReference type="STRING" id="1314785.A0A165DL09"/>
<dbReference type="GO" id="GO:0000710">
    <property type="term" value="P:meiotic mismatch repair"/>
    <property type="evidence" value="ECO:0007669"/>
    <property type="project" value="UniProtKB-ARBA"/>
</dbReference>
<dbReference type="CDD" id="cd16926">
    <property type="entry name" value="HATPase_MutL-MLH-PMS-like"/>
    <property type="match status" value="1"/>
</dbReference>
<evidence type="ECO:0000256" key="1">
    <source>
        <dbReference type="ARBA" id="ARBA00006082"/>
    </source>
</evidence>
<dbReference type="Gene3D" id="3.30.230.10">
    <property type="match status" value="1"/>
</dbReference>
<dbReference type="InterPro" id="IPR038973">
    <property type="entry name" value="MutL/Mlh/Pms-like"/>
</dbReference>
<dbReference type="SUPFAM" id="SSF55874">
    <property type="entry name" value="ATPase domain of HSP90 chaperone/DNA topoisomerase II/histidine kinase"/>
    <property type="match status" value="1"/>
</dbReference>
<dbReference type="Gene3D" id="3.30.565.10">
    <property type="entry name" value="Histidine kinase-like ATPase, C-terminal domain"/>
    <property type="match status" value="1"/>
</dbReference>
<keyword evidence="2" id="KW-0227">DNA damage</keyword>
<dbReference type="InParanoid" id="A0A165DL09"/>
<dbReference type="Pfam" id="PF01119">
    <property type="entry name" value="DNA_mis_repair"/>
    <property type="match status" value="1"/>
</dbReference>
<evidence type="ECO:0000259" key="6">
    <source>
        <dbReference type="SMART" id="SM01340"/>
    </source>
</evidence>
<sequence>MASPSSGAIKALDASSVHRISSGQVVIDLQTAVKELVENGLDAGATSIEVRFKDHGLDFIEVTDNGSGIAPQDYDAIALKHHTSKLSSFDDLTVLTTFGFRGEALSSLCALAEQVTVVTATAAESPMGTVIELDRAGRVSSRSGKVARQRGTTVSISGLFKPLPVRRKELERNAKREFGKALAWLSAYALIPCAQENRGVRLTVTHQPSGGKKSVQLRTDGTPSTRSSVSALWGPKALENLVELELCFAVETERSVLRRRRLIDGADHSSEVRVRGLVSKFSVGCGRTATDRQFFFINGRPCNPPKVQKAFNEVYRSFNANQAPFIVADFILPTDSCDVNVSPDKRTILLHSENNLVQALKAALEESFAASRATYDINPASSSVTSSPVVAKRGPERPIERGRLFSQDESDAVNKGEDGRPEEQRQSTGTGRSDNISKMNAGHDEAGFGEPLLLQNRQLSGSVATSAGDDATEDGRSSSFVEPPTLAGPGLEDDARPTSEGPRGREMVASSHVAAGQQSPLRSSQSSACAMTGANADSPDANECDRADKGSLAMTQLGAAVWESGSPSASQVDLPMSSHVESTQRVAAAESTSAGDELLTVSAPRKKRPADVADGSRTVQMVLNSTGVAWNLRHTAPDDDIPSSKRRKTSSPPRGKEGRNAREDLREKLRNFARTGSQIMDVDMDESITSMGGALVGESDQLGVHEQQGVVLYTENNDAAEDSCIEGRSEYGSEIAPHDQSGIPSSSSHSDVDVVNDSATAPESEAGISDPTISSPSDTTCASRPEIIRSADGEDVTFHFEIQHVSSRWSRLQDKVSGVGGSDTHVAISSVPQDAGITNADDDNVAAEALSRVISKADFTSMQIVGQFNLGFIIVRRRTSPSRSDSNDGNASAQAMDDLFIVDQHAADEKYNFETLQWTTKIDSQKLFRPQPLELTAADELLAAENMDVLRQNGFEIDTNEDVLSGESQHRLQLVAQPTSKSTVFDIKDLEELLHLMHDRPAGQMVRCSKARSMFAMRACRKSVMVGMPLSRSQMASIIRHMGTMDQPWNCPHGRPTMRHLSDIATFGRGRRQDRHGDVDWANFGS</sequence>
<feature type="domain" description="MutL C-terminal dimerisation" evidence="5">
    <location>
        <begin position="864"/>
        <end position="1030"/>
    </location>
</feature>
<dbReference type="CDD" id="cd03484">
    <property type="entry name" value="MutL_Trans_hPMS_2_like"/>
    <property type="match status" value="1"/>
</dbReference>
<evidence type="ECO:0000259" key="5">
    <source>
        <dbReference type="SMART" id="SM00853"/>
    </source>
</evidence>
<name>A0A165DL09_9APHY</name>
<dbReference type="GO" id="GO:0005524">
    <property type="term" value="F:ATP binding"/>
    <property type="evidence" value="ECO:0007669"/>
    <property type="project" value="InterPro"/>
</dbReference>
<accession>A0A165DL09</accession>
<dbReference type="OrthoDB" id="10263226at2759"/>
<evidence type="ECO:0000313" key="8">
    <source>
        <dbReference type="Proteomes" id="UP000076871"/>
    </source>
</evidence>
<dbReference type="InterPro" id="IPR042120">
    <property type="entry name" value="MutL_C_dimsub"/>
</dbReference>
<evidence type="ECO:0000256" key="2">
    <source>
        <dbReference type="ARBA" id="ARBA00022763"/>
    </source>
</evidence>
<feature type="domain" description="DNA mismatch repair protein S5" evidence="6">
    <location>
        <begin position="229"/>
        <end position="369"/>
    </location>
</feature>
<feature type="compositionally biased region" description="Basic and acidic residues" evidence="4">
    <location>
        <begin position="412"/>
        <end position="425"/>
    </location>
</feature>
<organism evidence="7 8">
    <name type="scientific">Laetiporus sulphureus 93-53</name>
    <dbReference type="NCBI Taxonomy" id="1314785"/>
    <lineage>
        <taxon>Eukaryota</taxon>
        <taxon>Fungi</taxon>
        <taxon>Dikarya</taxon>
        <taxon>Basidiomycota</taxon>
        <taxon>Agaricomycotina</taxon>
        <taxon>Agaricomycetes</taxon>
        <taxon>Polyporales</taxon>
        <taxon>Laetiporus</taxon>
    </lineage>
</organism>
<dbReference type="Gene3D" id="3.30.1540.20">
    <property type="entry name" value="MutL, C-terminal domain, dimerisation subdomain"/>
    <property type="match status" value="1"/>
</dbReference>
<dbReference type="GO" id="GO:0140664">
    <property type="term" value="F:ATP-dependent DNA damage sensor activity"/>
    <property type="evidence" value="ECO:0007669"/>
    <property type="project" value="InterPro"/>
</dbReference>
<dbReference type="PANTHER" id="PTHR10073">
    <property type="entry name" value="DNA MISMATCH REPAIR PROTEIN MLH, PMS, MUTL"/>
    <property type="match status" value="1"/>
</dbReference>
<dbReference type="InterPro" id="IPR014762">
    <property type="entry name" value="DNA_mismatch_repair_CS"/>
</dbReference>
<feature type="region of interest" description="Disordered" evidence="4">
    <location>
        <begin position="589"/>
        <end position="615"/>
    </location>
</feature>
<dbReference type="GO" id="GO:0032389">
    <property type="term" value="C:MutLalpha complex"/>
    <property type="evidence" value="ECO:0007669"/>
    <property type="project" value="TreeGrafter"/>
</dbReference>
<feature type="region of interest" description="Disordered" evidence="4">
    <location>
        <begin position="633"/>
        <end position="664"/>
    </location>
</feature>
<evidence type="ECO:0000256" key="4">
    <source>
        <dbReference type="SAM" id="MobiDB-lite"/>
    </source>
</evidence>
<feature type="compositionally biased region" description="Basic and acidic residues" evidence="4">
    <location>
        <begin position="493"/>
        <end position="506"/>
    </location>
</feature>
<feature type="region of interest" description="Disordered" evidence="4">
    <location>
        <begin position="733"/>
        <end position="781"/>
    </location>
</feature>
<dbReference type="InterPro" id="IPR002099">
    <property type="entry name" value="MutL/Mlh/PMS"/>
</dbReference>
<dbReference type="SMART" id="SM01340">
    <property type="entry name" value="DNA_mis_repair"/>
    <property type="match status" value="1"/>
</dbReference>
<dbReference type="FunFam" id="3.30.1370.100:FF:000001">
    <property type="entry name" value="Mismatch repair endonuclease pms1, putative"/>
    <property type="match status" value="1"/>
</dbReference>
<dbReference type="AlphaFoldDB" id="A0A165DL09"/>
<feature type="compositionally biased region" description="Polar residues" evidence="4">
    <location>
        <begin position="516"/>
        <end position="529"/>
    </location>
</feature>
<dbReference type="Pfam" id="PF13589">
    <property type="entry name" value="HATPase_c_3"/>
    <property type="match status" value="1"/>
</dbReference>
<dbReference type="InterPro" id="IPR020568">
    <property type="entry name" value="Ribosomal_Su5_D2-typ_SF"/>
</dbReference>
<feature type="region of interest" description="Disordered" evidence="4">
    <location>
        <begin position="379"/>
        <end position="447"/>
    </location>
</feature>
<dbReference type="SMART" id="SM00853">
    <property type="entry name" value="MutL_C"/>
    <property type="match status" value="1"/>
</dbReference>
<dbReference type="InterPro" id="IPR013507">
    <property type="entry name" value="DNA_mismatch_S5_2-like"/>
</dbReference>
<feature type="region of interest" description="Disordered" evidence="4">
    <location>
        <begin position="204"/>
        <end position="229"/>
    </location>
</feature>
<dbReference type="InterPro" id="IPR037198">
    <property type="entry name" value="MutL_C_sf"/>
</dbReference>
<feature type="compositionally biased region" description="Basic and acidic residues" evidence="4">
    <location>
        <begin position="393"/>
        <end position="403"/>
    </location>
</feature>
<feature type="compositionally biased region" description="Low complexity" evidence="4">
    <location>
        <begin position="379"/>
        <end position="391"/>
    </location>
</feature>
<dbReference type="PANTHER" id="PTHR10073:SF52">
    <property type="entry name" value="MISMATCH REPAIR ENDONUCLEASE PMS2"/>
    <property type="match status" value="1"/>
</dbReference>
<dbReference type="GO" id="GO:0016887">
    <property type="term" value="F:ATP hydrolysis activity"/>
    <property type="evidence" value="ECO:0007669"/>
    <property type="project" value="InterPro"/>
</dbReference>